<accession>A0A3A8ESC8</accession>
<dbReference type="PROSITE" id="PS51450">
    <property type="entry name" value="LRR"/>
    <property type="match status" value="1"/>
</dbReference>
<dbReference type="Proteomes" id="UP000269001">
    <property type="component" value="Unassembled WGS sequence"/>
</dbReference>
<keyword evidence="1" id="KW-0732">Signal</keyword>
<dbReference type="InterPro" id="IPR001611">
    <property type="entry name" value="Leu-rich_rpt"/>
</dbReference>
<name>A0A3A8ESC8_9GAMM</name>
<keyword evidence="3" id="KW-1185">Reference proteome</keyword>
<feature type="signal peptide" evidence="1">
    <location>
        <begin position="1"/>
        <end position="23"/>
    </location>
</feature>
<evidence type="ECO:0000313" key="2">
    <source>
        <dbReference type="EMBL" id="RKG32884.1"/>
    </source>
</evidence>
<feature type="chain" id="PRO_5017420823" evidence="1">
    <location>
        <begin position="24"/>
        <end position="435"/>
    </location>
</feature>
<dbReference type="SUPFAM" id="SSF55961">
    <property type="entry name" value="Bet v1-like"/>
    <property type="match status" value="1"/>
</dbReference>
<reference evidence="2 3" key="1">
    <citation type="submission" date="2018-09" db="EMBL/GenBank/DDBJ databases">
        <title>The draft genome of Acinetobacter spp. strains.</title>
        <authorList>
            <person name="Qin J."/>
            <person name="Feng Y."/>
            <person name="Zong Z."/>
        </authorList>
    </citation>
    <scope>NUCLEOTIDE SEQUENCE [LARGE SCALE GENOMIC DNA]</scope>
    <source>
        <strain evidence="2 3">WCHAc060096</strain>
    </source>
</reference>
<gene>
    <name evidence="2" type="ORF">D7V21_10400</name>
</gene>
<proteinExistence type="predicted"/>
<dbReference type="RefSeq" id="WP_120370442.1">
    <property type="nucleotide sequence ID" value="NZ_RAXU01000012.1"/>
</dbReference>
<comment type="caution">
    <text evidence="2">The sequence shown here is derived from an EMBL/GenBank/DDBJ whole genome shotgun (WGS) entry which is preliminary data.</text>
</comment>
<dbReference type="EMBL" id="RAXU01000012">
    <property type="protein sequence ID" value="RKG32884.1"/>
    <property type="molecule type" value="Genomic_DNA"/>
</dbReference>
<dbReference type="InterPro" id="IPR023393">
    <property type="entry name" value="START-like_dom_sf"/>
</dbReference>
<evidence type="ECO:0000313" key="3">
    <source>
        <dbReference type="Proteomes" id="UP000269001"/>
    </source>
</evidence>
<protein>
    <submittedName>
        <fullName evidence="2">SRPBCC family protein</fullName>
    </submittedName>
</protein>
<sequence>MQRFAYGCGIFFSLLSYSSISSAQFVTWSENIPSSLALFQQNPQQLADLTQNNILIYAQPYTKTNVPTQKKNPQPTVQFVSAAIIVPVSTQEVAKVLTDYNHYVGLFPTLKSAKIEEKSGNTTRVKYKIQIPTPIPVLNFNEDISMQHQIGNNSIASLITDAPVPYGLGKFEWFSLGPQKTLITLTQWGDLNQINGFLLRKILSAVPDAKLGIPIGSNAFILESLQRKWTKTQTTALDASQLPSLQLTSNQIRKISEISRSTGYPVSFIQPLSTVPYPHGRETMRFTTTYQYYAKTPQQLQNWLNPVSFQSLFPRQIKKVELSSPAPQLQDANFRVSVGLGVINIPFDFKMRFNHIDSNQSQYNAVGGDLRFVKGGMQLLPQNNNGTLFKMTSAAKIDEKAPFLLRAMRSLPYHDMLPAAGGNAVFSLKIKEKMK</sequence>
<organism evidence="2 3">
    <name type="scientific">Acinetobacter guerrae</name>
    <dbReference type="NCBI Taxonomy" id="1843371"/>
    <lineage>
        <taxon>Bacteria</taxon>
        <taxon>Pseudomonadati</taxon>
        <taxon>Pseudomonadota</taxon>
        <taxon>Gammaproteobacteria</taxon>
        <taxon>Moraxellales</taxon>
        <taxon>Moraxellaceae</taxon>
        <taxon>Acinetobacter</taxon>
    </lineage>
</organism>
<dbReference type="Gene3D" id="3.30.530.20">
    <property type="match status" value="1"/>
</dbReference>
<dbReference type="AlphaFoldDB" id="A0A3A8ESC8"/>
<evidence type="ECO:0000256" key="1">
    <source>
        <dbReference type="SAM" id="SignalP"/>
    </source>
</evidence>